<evidence type="ECO:0000256" key="2">
    <source>
        <dbReference type="SAM" id="Phobius"/>
    </source>
</evidence>
<feature type="region of interest" description="Disordered" evidence="1">
    <location>
        <begin position="298"/>
        <end position="323"/>
    </location>
</feature>
<name>A0AAV8TBH3_9ROSI</name>
<gene>
    <name evidence="4" type="ORF">K2173_003156</name>
</gene>
<sequence length="371" mass="41401">MGSDVEIEVVKERLQSFTSQLQAECGVFERMVYKNKNQHRRCSYFQYLLKVRRDLRLLQAVKLNDILNSCFQVITGEKPKQKIHLLESLKWRKCDGGTPNFMERLLGAARLLSQMVEPMLKAAVEVSVLVARSFFMGFSLTILALLILLDVVSVFNVVSCISLKKQSVKIIQGGVEVFREYYPIKRGFVTLECIWQTDKFVLLEATPKNNLISQDEGNKDASVGTSAPRYESIESFLGDDSDTEKISEDSPAKEGFAYTEGDKKGLFAGRYIETDHGKQVEQGIEVQDNLEVAGTPVKQLPPEVEPEGALTSSPSPQPLTSKSTARAVAFVSAILTANDKDVQDDESKMDISSKDSFFDLLTAGTQKRSLF</sequence>
<keyword evidence="2" id="KW-0812">Transmembrane</keyword>
<evidence type="ECO:0000259" key="3">
    <source>
        <dbReference type="Pfam" id="PF14780"/>
    </source>
</evidence>
<dbReference type="AlphaFoldDB" id="A0AAV8TBH3"/>
<organism evidence="4 5">
    <name type="scientific">Erythroxylum novogranatense</name>
    <dbReference type="NCBI Taxonomy" id="1862640"/>
    <lineage>
        <taxon>Eukaryota</taxon>
        <taxon>Viridiplantae</taxon>
        <taxon>Streptophyta</taxon>
        <taxon>Embryophyta</taxon>
        <taxon>Tracheophyta</taxon>
        <taxon>Spermatophyta</taxon>
        <taxon>Magnoliopsida</taxon>
        <taxon>eudicotyledons</taxon>
        <taxon>Gunneridae</taxon>
        <taxon>Pentapetalae</taxon>
        <taxon>rosids</taxon>
        <taxon>fabids</taxon>
        <taxon>Malpighiales</taxon>
        <taxon>Erythroxylaceae</taxon>
        <taxon>Erythroxylum</taxon>
    </lineage>
</organism>
<dbReference type="Pfam" id="PF14780">
    <property type="entry name" value="NEPRO_N"/>
    <property type="match status" value="1"/>
</dbReference>
<dbReference type="Proteomes" id="UP001159364">
    <property type="component" value="Linkage Group LG05"/>
</dbReference>
<dbReference type="PANTHER" id="PTHR34786:SF1">
    <property type="entry name" value="OS09G0504900 PROTEIN"/>
    <property type="match status" value="1"/>
</dbReference>
<keyword evidence="2" id="KW-1133">Transmembrane helix</keyword>
<keyword evidence="2" id="KW-0472">Membrane</keyword>
<protein>
    <recommendedName>
        <fullName evidence="3">Nucleolus and neural progenitor protein-like N-terminal domain-containing protein</fullName>
    </recommendedName>
</protein>
<dbReference type="EMBL" id="JAIWQS010000005">
    <property type="protein sequence ID" value="KAJ8763684.1"/>
    <property type="molecule type" value="Genomic_DNA"/>
</dbReference>
<dbReference type="PANTHER" id="PTHR34786">
    <property type="entry name" value="OS09G0504900 PROTEIN"/>
    <property type="match status" value="1"/>
</dbReference>
<dbReference type="InterPro" id="IPR027951">
    <property type="entry name" value="Nepro_N"/>
</dbReference>
<proteinExistence type="predicted"/>
<evidence type="ECO:0000313" key="5">
    <source>
        <dbReference type="Proteomes" id="UP001159364"/>
    </source>
</evidence>
<evidence type="ECO:0000313" key="4">
    <source>
        <dbReference type="EMBL" id="KAJ8763684.1"/>
    </source>
</evidence>
<keyword evidence="5" id="KW-1185">Reference proteome</keyword>
<evidence type="ECO:0000256" key="1">
    <source>
        <dbReference type="SAM" id="MobiDB-lite"/>
    </source>
</evidence>
<reference evidence="4 5" key="1">
    <citation type="submission" date="2021-09" db="EMBL/GenBank/DDBJ databases">
        <title>Genomic insights and catalytic innovation underlie evolution of tropane alkaloids biosynthesis.</title>
        <authorList>
            <person name="Wang Y.-J."/>
            <person name="Tian T."/>
            <person name="Huang J.-P."/>
            <person name="Huang S.-X."/>
        </authorList>
    </citation>
    <scope>NUCLEOTIDE SEQUENCE [LARGE SCALE GENOMIC DNA]</scope>
    <source>
        <strain evidence="4">KIB-2018</strain>
        <tissue evidence="4">Leaf</tissue>
    </source>
</reference>
<feature type="transmembrane region" description="Helical" evidence="2">
    <location>
        <begin position="134"/>
        <end position="158"/>
    </location>
</feature>
<comment type="caution">
    <text evidence="4">The sequence shown here is derived from an EMBL/GenBank/DDBJ whole genome shotgun (WGS) entry which is preliminary data.</text>
</comment>
<accession>A0AAV8TBH3</accession>
<feature type="compositionally biased region" description="Low complexity" evidence="1">
    <location>
        <begin position="311"/>
        <end position="323"/>
    </location>
</feature>
<feature type="domain" description="Nucleolus and neural progenitor protein-like N-terminal" evidence="3">
    <location>
        <begin position="6"/>
        <end position="152"/>
    </location>
</feature>